<reference evidence="11" key="1">
    <citation type="journal article" date="2019" name="Int. J. Syst. Evol. Microbiol.">
        <title>The Global Catalogue of Microorganisms (GCM) 10K type strain sequencing project: providing services to taxonomists for standard genome sequencing and annotation.</title>
        <authorList>
            <consortium name="The Broad Institute Genomics Platform"/>
            <consortium name="The Broad Institute Genome Sequencing Center for Infectious Disease"/>
            <person name="Wu L."/>
            <person name="Ma J."/>
        </authorList>
    </citation>
    <scope>NUCLEOTIDE SEQUENCE [LARGE SCALE GENOMIC DNA]</scope>
    <source>
        <strain evidence="11">JCM 16898</strain>
    </source>
</reference>
<name>A0ABP6X4Y4_9PSEU</name>
<dbReference type="PANTHER" id="PTHR30582">
    <property type="entry name" value="L,D-TRANSPEPTIDASE"/>
    <property type="match status" value="1"/>
</dbReference>
<dbReference type="RefSeq" id="WP_344864070.1">
    <property type="nucleotide sequence ID" value="NZ_BAAAZN010000011.1"/>
</dbReference>
<keyword evidence="4 6" id="KW-0573">Peptidoglycan synthesis</keyword>
<dbReference type="Gene3D" id="2.40.440.10">
    <property type="entry name" value="L,D-transpeptidase catalytic domain-like"/>
    <property type="match status" value="1"/>
</dbReference>
<dbReference type="InterPro" id="IPR050979">
    <property type="entry name" value="LD-transpeptidase"/>
</dbReference>
<dbReference type="EMBL" id="BAAAZN010000011">
    <property type="protein sequence ID" value="GAA3561069.1"/>
    <property type="molecule type" value="Genomic_DNA"/>
</dbReference>
<keyword evidence="8" id="KW-0472">Membrane</keyword>
<evidence type="ECO:0000256" key="2">
    <source>
        <dbReference type="ARBA" id="ARBA00022679"/>
    </source>
</evidence>
<evidence type="ECO:0000256" key="6">
    <source>
        <dbReference type="PROSITE-ProRule" id="PRU01373"/>
    </source>
</evidence>
<feature type="region of interest" description="Disordered" evidence="7">
    <location>
        <begin position="83"/>
        <end position="105"/>
    </location>
</feature>
<feature type="domain" description="L,D-TPase catalytic" evidence="9">
    <location>
        <begin position="176"/>
        <end position="296"/>
    </location>
</feature>
<dbReference type="CDD" id="cd16913">
    <property type="entry name" value="YkuD_like"/>
    <property type="match status" value="1"/>
</dbReference>
<sequence length="296" mass="31211">MIFHNSDHRRLGTEDAPRVKPALLRTVTLIASFTLGLALTAALIGHRHAAPPASATTDADPITQAPVVAPRAVAHPEFLPPASTYTTLDAAPRDMNTGEAPDGTVVHPQWPVPVYTAPGGPAIAHLPVHEITTDTWVPVIAREPGWVQVLLPPRPNGSTGWLSTQDASLVAAQTPVHLEVDTTAFRLSLVRTGGPALATWTVGVGKRSAPTPLGRTFIMASITDSKQTYSPVILPLGIHSTSHETFGGGPGVTALHTWPNEHVFGTRSSDGCIRIPAPALHRLATEVPIGTPVLIH</sequence>
<keyword evidence="8" id="KW-1133">Transmembrane helix</keyword>
<dbReference type="PROSITE" id="PS52029">
    <property type="entry name" value="LD_TPASE"/>
    <property type="match status" value="1"/>
</dbReference>
<keyword evidence="2" id="KW-0808">Transferase</keyword>
<protein>
    <recommendedName>
        <fullName evidence="9">L,D-TPase catalytic domain-containing protein</fullName>
    </recommendedName>
</protein>
<comment type="pathway">
    <text evidence="1 6">Cell wall biogenesis; peptidoglycan biosynthesis.</text>
</comment>
<feature type="active site" description="Proton donor/acceptor" evidence="6">
    <location>
        <position position="256"/>
    </location>
</feature>
<dbReference type="Pfam" id="PF03734">
    <property type="entry name" value="YkuD"/>
    <property type="match status" value="1"/>
</dbReference>
<keyword evidence="5 6" id="KW-0961">Cell wall biogenesis/degradation</keyword>
<feature type="transmembrane region" description="Helical" evidence="8">
    <location>
        <begin position="22"/>
        <end position="44"/>
    </location>
</feature>
<proteinExistence type="predicted"/>
<dbReference type="SUPFAM" id="SSF141523">
    <property type="entry name" value="L,D-transpeptidase catalytic domain-like"/>
    <property type="match status" value="1"/>
</dbReference>
<evidence type="ECO:0000256" key="7">
    <source>
        <dbReference type="SAM" id="MobiDB-lite"/>
    </source>
</evidence>
<keyword evidence="8" id="KW-0812">Transmembrane</keyword>
<organism evidence="10 11">
    <name type="scientific">Amycolatopsis ultiminotia</name>
    <dbReference type="NCBI Taxonomy" id="543629"/>
    <lineage>
        <taxon>Bacteria</taxon>
        <taxon>Bacillati</taxon>
        <taxon>Actinomycetota</taxon>
        <taxon>Actinomycetes</taxon>
        <taxon>Pseudonocardiales</taxon>
        <taxon>Pseudonocardiaceae</taxon>
        <taxon>Amycolatopsis</taxon>
    </lineage>
</organism>
<evidence type="ECO:0000256" key="5">
    <source>
        <dbReference type="ARBA" id="ARBA00023316"/>
    </source>
</evidence>
<evidence type="ECO:0000256" key="4">
    <source>
        <dbReference type="ARBA" id="ARBA00022984"/>
    </source>
</evidence>
<comment type="caution">
    <text evidence="10">The sequence shown here is derived from an EMBL/GenBank/DDBJ whole genome shotgun (WGS) entry which is preliminary data.</text>
</comment>
<evidence type="ECO:0000259" key="9">
    <source>
        <dbReference type="PROSITE" id="PS52029"/>
    </source>
</evidence>
<accession>A0ABP6X4Y4</accession>
<keyword evidence="11" id="KW-1185">Reference proteome</keyword>
<dbReference type="InterPro" id="IPR038063">
    <property type="entry name" value="Transpep_catalytic_dom"/>
</dbReference>
<feature type="active site" description="Nucleophile" evidence="6">
    <location>
        <position position="272"/>
    </location>
</feature>
<dbReference type="Proteomes" id="UP001500689">
    <property type="component" value="Unassembled WGS sequence"/>
</dbReference>
<dbReference type="InterPro" id="IPR005490">
    <property type="entry name" value="LD_TPept_cat_dom"/>
</dbReference>
<keyword evidence="3 6" id="KW-0133">Cell shape</keyword>
<evidence type="ECO:0000256" key="8">
    <source>
        <dbReference type="SAM" id="Phobius"/>
    </source>
</evidence>
<evidence type="ECO:0000256" key="3">
    <source>
        <dbReference type="ARBA" id="ARBA00022960"/>
    </source>
</evidence>
<evidence type="ECO:0000313" key="10">
    <source>
        <dbReference type="EMBL" id="GAA3561069.1"/>
    </source>
</evidence>
<gene>
    <name evidence="10" type="ORF">GCM10022222_51050</name>
</gene>
<evidence type="ECO:0000313" key="11">
    <source>
        <dbReference type="Proteomes" id="UP001500689"/>
    </source>
</evidence>
<evidence type="ECO:0000256" key="1">
    <source>
        <dbReference type="ARBA" id="ARBA00004752"/>
    </source>
</evidence>